<organism evidence="3 4">
    <name type="scientific">Nitrogeniibacter mangrovi</name>
    <dbReference type="NCBI Taxonomy" id="2016596"/>
    <lineage>
        <taxon>Bacteria</taxon>
        <taxon>Pseudomonadati</taxon>
        <taxon>Pseudomonadota</taxon>
        <taxon>Betaproteobacteria</taxon>
        <taxon>Rhodocyclales</taxon>
        <taxon>Zoogloeaceae</taxon>
        <taxon>Nitrogeniibacter</taxon>
    </lineage>
</organism>
<dbReference type="AlphaFoldDB" id="A0A6C1BB10"/>
<dbReference type="CDD" id="cd03206">
    <property type="entry name" value="GST_C_7"/>
    <property type="match status" value="1"/>
</dbReference>
<dbReference type="InterPro" id="IPR036249">
    <property type="entry name" value="Thioredoxin-like_sf"/>
</dbReference>
<dbReference type="InterPro" id="IPR040079">
    <property type="entry name" value="Glutathione_S-Trfase"/>
</dbReference>
<accession>A0A6C1BB10</accession>
<dbReference type="InterPro" id="IPR036282">
    <property type="entry name" value="Glutathione-S-Trfase_C_sf"/>
</dbReference>
<dbReference type="InterPro" id="IPR004046">
    <property type="entry name" value="GST_C"/>
</dbReference>
<evidence type="ECO:0000313" key="4">
    <source>
        <dbReference type="Proteomes" id="UP000501991"/>
    </source>
</evidence>
<protein>
    <submittedName>
        <fullName evidence="3">Glutathione S-transferase</fullName>
    </submittedName>
</protein>
<name>A0A6C1BB10_9RHOO</name>
<keyword evidence="4" id="KW-1185">Reference proteome</keyword>
<reference evidence="3 4" key="1">
    <citation type="submission" date="2020-02" db="EMBL/GenBank/DDBJ databases">
        <title>Nitrogenibacter mangrovi gen. nov., sp. nov. isolated from mangrove sediment, a denitrifying betaproteobacterium.</title>
        <authorList>
            <person name="Liao H."/>
            <person name="Tian Y."/>
        </authorList>
    </citation>
    <scope>NUCLEOTIDE SEQUENCE [LARGE SCALE GENOMIC DNA]</scope>
    <source>
        <strain evidence="3 4">M9-3-2</strain>
    </source>
</reference>
<dbReference type="Proteomes" id="UP000501991">
    <property type="component" value="Chromosome"/>
</dbReference>
<dbReference type="Gene3D" id="1.20.1050.10">
    <property type="match status" value="1"/>
</dbReference>
<sequence length="197" mass="21604">MKLHDLELSGNCYKVRLFAALTNIPIEVVPVDFLGGEHKRAPLITLNPWGQLPVLEDGEVVLRDSQAILVYLAGKYGKTDWWPTEPTDQARVAQWLSTAANEIQNGPGAARLVDKFGIALDKAEAVRRAEHILALIEGHLAHHDWLALDRPTIADCAVMPYVALAPEGGVALAPYPRIRAWIGRIKALPGFRPMPGV</sequence>
<dbReference type="KEGG" id="azq:G3580_18670"/>
<dbReference type="CDD" id="cd03056">
    <property type="entry name" value="GST_N_4"/>
    <property type="match status" value="1"/>
</dbReference>
<dbReference type="RefSeq" id="WP_173768094.1">
    <property type="nucleotide sequence ID" value="NZ_CP048836.1"/>
</dbReference>
<keyword evidence="3" id="KW-0808">Transferase</keyword>
<evidence type="ECO:0000313" key="3">
    <source>
        <dbReference type="EMBL" id="QID19464.1"/>
    </source>
</evidence>
<evidence type="ECO:0000259" key="2">
    <source>
        <dbReference type="PROSITE" id="PS50405"/>
    </source>
</evidence>
<dbReference type="PROSITE" id="PS50404">
    <property type="entry name" value="GST_NTER"/>
    <property type="match status" value="1"/>
</dbReference>
<feature type="domain" description="GST C-terminal" evidence="2">
    <location>
        <begin position="85"/>
        <end position="197"/>
    </location>
</feature>
<dbReference type="Pfam" id="PF00043">
    <property type="entry name" value="GST_C"/>
    <property type="match status" value="1"/>
</dbReference>
<dbReference type="SUPFAM" id="SSF52833">
    <property type="entry name" value="Thioredoxin-like"/>
    <property type="match status" value="1"/>
</dbReference>
<dbReference type="GO" id="GO:0016740">
    <property type="term" value="F:transferase activity"/>
    <property type="evidence" value="ECO:0007669"/>
    <property type="project" value="UniProtKB-KW"/>
</dbReference>
<dbReference type="InterPro" id="IPR010987">
    <property type="entry name" value="Glutathione-S-Trfase_C-like"/>
</dbReference>
<evidence type="ECO:0000259" key="1">
    <source>
        <dbReference type="PROSITE" id="PS50404"/>
    </source>
</evidence>
<proteinExistence type="predicted"/>
<gene>
    <name evidence="3" type="ORF">G3580_18670</name>
</gene>
<dbReference type="Pfam" id="PF13417">
    <property type="entry name" value="GST_N_3"/>
    <property type="match status" value="1"/>
</dbReference>
<dbReference type="SUPFAM" id="SSF47616">
    <property type="entry name" value="GST C-terminal domain-like"/>
    <property type="match status" value="1"/>
</dbReference>
<dbReference type="InterPro" id="IPR004045">
    <property type="entry name" value="Glutathione_S-Trfase_N"/>
</dbReference>
<dbReference type="PANTHER" id="PTHR44051">
    <property type="entry name" value="GLUTATHIONE S-TRANSFERASE-RELATED"/>
    <property type="match status" value="1"/>
</dbReference>
<dbReference type="Gene3D" id="3.40.30.10">
    <property type="entry name" value="Glutaredoxin"/>
    <property type="match status" value="1"/>
</dbReference>
<dbReference type="SFLD" id="SFLDG00358">
    <property type="entry name" value="Main_(cytGST)"/>
    <property type="match status" value="1"/>
</dbReference>
<dbReference type="EMBL" id="CP048836">
    <property type="protein sequence ID" value="QID19464.1"/>
    <property type="molecule type" value="Genomic_DNA"/>
</dbReference>
<dbReference type="SFLD" id="SFLDS00019">
    <property type="entry name" value="Glutathione_Transferase_(cytos"/>
    <property type="match status" value="1"/>
</dbReference>
<feature type="domain" description="GST N-terminal" evidence="1">
    <location>
        <begin position="1"/>
        <end position="80"/>
    </location>
</feature>
<dbReference type="PANTHER" id="PTHR44051:SF2">
    <property type="entry name" value="HYPOTHETICAL GLUTATHIONE S-TRANSFERASE LIKE PROTEIN"/>
    <property type="match status" value="1"/>
</dbReference>
<dbReference type="PROSITE" id="PS50405">
    <property type="entry name" value="GST_CTER"/>
    <property type="match status" value="1"/>
</dbReference>